<dbReference type="RefSeq" id="WP_305500496.1">
    <property type="nucleotide sequence ID" value="NZ_CP131913.1"/>
</dbReference>
<proteinExistence type="predicted"/>
<dbReference type="SUPFAM" id="SSF158452">
    <property type="entry name" value="YqcC-like"/>
    <property type="match status" value="1"/>
</dbReference>
<reference evidence="2 3" key="1">
    <citation type="submission" date="2023-08" db="EMBL/GenBank/DDBJ databases">
        <title>Transcriptome Analysis of Halomonas alkalicola CICC 11012s to Identify the Genes Involved in Alkaline Tolerances.</title>
        <authorList>
            <person name="Zhai L."/>
        </authorList>
    </citation>
    <scope>NUCLEOTIDE SEQUENCE [LARGE SCALE GENOMIC DNA]</scope>
    <source>
        <strain evidence="2 3">CICC 11012s</strain>
    </source>
</reference>
<protein>
    <submittedName>
        <fullName evidence="2">YqcC family protein</fullName>
    </submittedName>
</protein>
<dbReference type="PANTHER" id="PTHR39586:SF1">
    <property type="entry name" value="CYTOPLASMIC PROTEIN"/>
    <property type="match status" value="1"/>
</dbReference>
<name>A0ABY9H4A5_9GAMM</name>
<dbReference type="InterPro" id="IPR007384">
    <property type="entry name" value="UCP006257"/>
</dbReference>
<organism evidence="2 3">
    <name type="scientific">Halomonas alkalicola</name>
    <dbReference type="NCBI Taxonomy" id="1930622"/>
    <lineage>
        <taxon>Bacteria</taxon>
        <taxon>Pseudomonadati</taxon>
        <taxon>Pseudomonadota</taxon>
        <taxon>Gammaproteobacteria</taxon>
        <taxon>Oceanospirillales</taxon>
        <taxon>Halomonadaceae</taxon>
        <taxon>Halomonas</taxon>
    </lineage>
</organism>
<dbReference type="InterPro" id="IPR036814">
    <property type="entry name" value="YqcC-like_sf"/>
</dbReference>
<feature type="domain" description="YqcC-like" evidence="1">
    <location>
        <begin position="7"/>
        <end position="106"/>
    </location>
</feature>
<dbReference type="InterPro" id="IPR023376">
    <property type="entry name" value="YqcC-like_dom"/>
</dbReference>
<evidence type="ECO:0000313" key="3">
    <source>
        <dbReference type="Proteomes" id="UP001235344"/>
    </source>
</evidence>
<accession>A0ABY9H4A5</accession>
<dbReference type="Proteomes" id="UP001235344">
    <property type="component" value="Chromosome"/>
</dbReference>
<gene>
    <name evidence="2" type="ORF">B6N23_15495</name>
</gene>
<dbReference type="Gene3D" id="1.20.1440.40">
    <property type="entry name" value="YqcC-like"/>
    <property type="match status" value="1"/>
</dbReference>
<dbReference type="PANTHER" id="PTHR39586">
    <property type="entry name" value="CYTOPLASMIC PROTEIN-RELATED"/>
    <property type="match status" value="1"/>
</dbReference>
<dbReference type="Pfam" id="PF04287">
    <property type="entry name" value="DUF446"/>
    <property type="match status" value="1"/>
</dbReference>
<evidence type="ECO:0000259" key="1">
    <source>
        <dbReference type="Pfam" id="PF04287"/>
    </source>
</evidence>
<keyword evidence="3" id="KW-1185">Reference proteome</keyword>
<sequence>MSVHQELAAALRELEATMRATDQWRMARPDPIAFESVEPFCADTMSLPQWLRFVFIVRLEALVEARAPMPAKCEVAPAVEAWLAQSGAGASERQMISQAVAQIDRLVTEG</sequence>
<dbReference type="EMBL" id="CP131913">
    <property type="protein sequence ID" value="WLI73128.1"/>
    <property type="molecule type" value="Genomic_DNA"/>
</dbReference>
<evidence type="ECO:0000313" key="2">
    <source>
        <dbReference type="EMBL" id="WLI73128.1"/>
    </source>
</evidence>